<dbReference type="GO" id="GO:0032259">
    <property type="term" value="P:methylation"/>
    <property type="evidence" value="ECO:0007669"/>
    <property type="project" value="UniProtKB-KW"/>
</dbReference>
<dbReference type="PANTHER" id="PTHR34203:SF15">
    <property type="entry name" value="SLL1173 PROTEIN"/>
    <property type="match status" value="1"/>
</dbReference>
<dbReference type="InterPro" id="IPR006342">
    <property type="entry name" value="FkbM_mtfrase"/>
</dbReference>
<proteinExistence type="predicted"/>
<dbReference type="EC" id="2.1.1.-" evidence="2"/>
<dbReference type="InterPro" id="IPR029063">
    <property type="entry name" value="SAM-dependent_MTases_sf"/>
</dbReference>
<dbReference type="AlphaFoldDB" id="A0A5C6DLM2"/>
<comment type="caution">
    <text evidence="2">The sequence shown here is derived from an EMBL/GenBank/DDBJ whole genome shotgun (WGS) entry which is preliminary data.</text>
</comment>
<feature type="domain" description="Methyltransferase FkbM" evidence="1">
    <location>
        <begin position="23"/>
        <end position="192"/>
    </location>
</feature>
<dbReference type="PANTHER" id="PTHR34203">
    <property type="entry name" value="METHYLTRANSFERASE, FKBM FAMILY PROTEIN"/>
    <property type="match status" value="1"/>
</dbReference>
<evidence type="ECO:0000259" key="1">
    <source>
        <dbReference type="Pfam" id="PF05050"/>
    </source>
</evidence>
<dbReference type="Gene3D" id="3.40.50.150">
    <property type="entry name" value="Vaccinia Virus protein VP39"/>
    <property type="match status" value="1"/>
</dbReference>
<name>A0A5C6DLM2_9BACT</name>
<dbReference type="EMBL" id="SJPV01000005">
    <property type="protein sequence ID" value="TWU37024.1"/>
    <property type="molecule type" value="Genomic_DNA"/>
</dbReference>
<accession>A0A5C6DLM2</accession>
<dbReference type="InterPro" id="IPR052514">
    <property type="entry name" value="SAM-dependent_MTase"/>
</dbReference>
<dbReference type="GO" id="GO:0008168">
    <property type="term" value="F:methyltransferase activity"/>
    <property type="evidence" value="ECO:0007669"/>
    <property type="project" value="UniProtKB-KW"/>
</dbReference>
<dbReference type="Proteomes" id="UP000319143">
    <property type="component" value="Unassembled WGS sequence"/>
</dbReference>
<evidence type="ECO:0000313" key="2">
    <source>
        <dbReference type="EMBL" id="TWU37024.1"/>
    </source>
</evidence>
<sequence length="226" mass="25252">MIRQIDDFPSFFEPSDERPLIIDCGANIGVSMLEWKHRWPQAEILCFEPDPFAFAILCKNVEANDIPGVRCLNLAVADSEGTTPWYGNISASGDARGNSIDPAWGDRTAWGINRTTTRTTVQCVPLSIYLSKRTVSFLKLDIEGAEEQVINESAECLGNVEAVYVEVHQTKASESYNSSGRIHKALEQAGFVVEAESRFQQHALPPHLEAWQRDTQATQTQLLAWR</sequence>
<evidence type="ECO:0000313" key="3">
    <source>
        <dbReference type="Proteomes" id="UP000319143"/>
    </source>
</evidence>
<keyword evidence="2" id="KW-0489">Methyltransferase</keyword>
<dbReference type="SUPFAM" id="SSF53335">
    <property type="entry name" value="S-adenosyl-L-methionine-dependent methyltransferases"/>
    <property type="match status" value="1"/>
</dbReference>
<protein>
    <submittedName>
        <fullName evidence="2">2-O-methyltransferase NoeI</fullName>
        <ecNumber evidence="2">2.1.1.-</ecNumber>
    </submittedName>
</protein>
<reference evidence="2 3" key="1">
    <citation type="submission" date="2019-02" db="EMBL/GenBank/DDBJ databases">
        <title>Deep-cultivation of Planctomycetes and their phenomic and genomic characterization uncovers novel biology.</title>
        <authorList>
            <person name="Wiegand S."/>
            <person name="Jogler M."/>
            <person name="Boedeker C."/>
            <person name="Pinto D."/>
            <person name="Vollmers J."/>
            <person name="Rivas-Marin E."/>
            <person name="Kohn T."/>
            <person name="Peeters S.H."/>
            <person name="Heuer A."/>
            <person name="Rast P."/>
            <person name="Oberbeckmann S."/>
            <person name="Bunk B."/>
            <person name="Jeske O."/>
            <person name="Meyerdierks A."/>
            <person name="Storesund J.E."/>
            <person name="Kallscheuer N."/>
            <person name="Luecker S."/>
            <person name="Lage O.M."/>
            <person name="Pohl T."/>
            <person name="Merkel B.J."/>
            <person name="Hornburger P."/>
            <person name="Mueller R.-W."/>
            <person name="Bruemmer F."/>
            <person name="Labrenz M."/>
            <person name="Spormann A.M."/>
            <person name="Op Den Camp H."/>
            <person name="Overmann J."/>
            <person name="Amann R."/>
            <person name="Jetten M.S.M."/>
            <person name="Mascher T."/>
            <person name="Medema M.H."/>
            <person name="Devos D.P."/>
            <person name="Kaster A.-K."/>
            <person name="Ovreas L."/>
            <person name="Rohde M."/>
            <person name="Galperin M.Y."/>
            <person name="Jogler C."/>
        </authorList>
    </citation>
    <scope>NUCLEOTIDE SEQUENCE [LARGE SCALE GENOMIC DNA]</scope>
    <source>
        <strain evidence="2 3">Poly41</strain>
    </source>
</reference>
<dbReference type="NCBIfam" id="TIGR01444">
    <property type="entry name" value="fkbM_fam"/>
    <property type="match status" value="1"/>
</dbReference>
<keyword evidence="3" id="KW-1185">Reference proteome</keyword>
<gene>
    <name evidence="2" type="primary">noeI_1</name>
    <name evidence="2" type="ORF">Poly41_31500</name>
</gene>
<dbReference type="Pfam" id="PF05050">
    <property type="entry name" value="Methyltransf_21"/>
    <property type="match status" value="1"/>
</dbReference>
<organism evidence="2 3">
    <name type="scientific">Novipirellula artificiosorum</name>
    <dbReference type="NCBI Taxonomy" id="2528016"/>
    <lineage>
        <taxon>Bacteria</taxon>
        <taxon>Pseudomonadati</taxon>
        <taxon>Planctomycetota</taxon>
        <taxon>Planctomycetia</taxon>
        <taxon>Pirellulales</taxon>
        <taxon>Pirellulaceae</taxon>
        <taxon>Novipirellula</taxon>
    </lineage>
</organism>
<keyword evidence="2" id="KW-0808">Transferase</keyword>